<keyword evidence="2" id="KW-0810">Translation regulation</keyword>
<protein>
    <recommendedName>
        <fullName evidence="2">Ribosomal silencing factor RsfS</fullName>
    </recommendedName>
</protein>
<dbReference type="GO" id="GO:0005737">
    <property type="term" value="C:cytoplasm"/>
    <property type="evidence" value="ECO:0007669"/>
    <property type="project" value="UniProtKB-SubCell"/>
</dbReference>
<sequence length="124" mass="14066">MLEDQKKLDFDGLRAALVAGEALSDKKGEELTILDISELSTVCDYFVIASGNNSRQVRSLAEEVEAKIKVEFGIAPRSIEGLNDTSWVLMDYSDFVVHIFMPETRDFYSLERLWMDAKRIQVVS</sequence>
<comment type="caution">
    <text evidence="3">The sequence shown here is derived from an EMBL/GenBank/DDBJ whole genome shotgun (WGS) entry which is preliminary data.</text>
</comment>
<dbReference type="InterPro" id="IPR043519">
    <property type="entry name" value="NT_sf"/>
</dbReference>
<dbReference type="GO" id="GO:0042256">
    <property type="term" value="P:cytosolic ribosome assembly"/>
    <property type="evidence" value="ECO:0007669"/>
    <property type="project" value="UniProtKB-UniRule"/>
</dbReference>
<reference evidence="3 4" key="1">
    <citation type="submission" date="2015-01" db="EMBL/GenBank/DDBJ databases">
        <title>Draft genome of the acidophilic iron oxidizer Acidithrix ferrooxidans strain Py-F3.</title>
        <authorList>
            <person name="Poehlein A."/>
            <person name="Eisen S."/>
            <person name="Schloemann M."/>
            <person name="Johnson B.D."/>
            <person name="Daniel R."/>
            <person name="Muehling M."/>
        </authorList>
    </citation>
    <scope>NUCLEOTIDE SEQUENCE [LARGE SCALE GENOMIC DNA]</scope>
    <source>
        <strain evidence="3 4">Py-F3</strain>
    </source>
</reference>
<proteinExistence type="inferred from homology"/>
<dbReference type="GO" id="GO:0017148">
    <property type="term" value="P:negative regulation of translation"/>
    <property type="evidence" value="ECO:0007669"/>
    <property type="project" value="UniProtKB-UniRule"/>
</dbReference>
<comment type="subunit">
    <text evidence="2">Interacts with ribosomal protein uL14 (rplN).</text>
</comment>
<dbReference type="GO" id="GO:0090071">
    <property type="term" value="P:negative regulation of ribosome biogenesis"/>
    <property type="evidence" value="ECO:0007669"/>
    <property type="project" value="UniProtKB-UniRule"/>
</dbReference>
<dbReference type="PANTHER" id="PTHR21043:SF0">
    <property type="entry name" value="MITOCHONDRIAL ASSEMBLY OF RIBOSOMAL LARGE SUBUNIT PROTEIN 1"/>
    <property type="match status" value="1"/>
</dbReference>
<keyword evidence="2" id="KW-0963">Cytoplasm</keyword>
<dbReference type="HAMAP" id="MF_01477">
    <property type="entry name" value="Iojap_RsfS"/>
    <property type="match status" value="1"/>
</dbReference>
<accession>A0A0D8HLS1</accession>
<name>A0A0D8HLS1_9ACTN</name>
<dbReference type="Gene3D" id="3.30.460.10">
    <property type="entry name" value="Beta Polymerase, domain 2"/>
    <property type="match status" value="1"/>
</dbReference>
<organism evidence="3 4">
    <name type="scientific">Acidithrix ferrooxidans</name>
    <dbReference type="NCBI Taxonomy" id="1280514"/>
    <lineage>
        <taxon>Bacteria</taxon>
        <taxon>Bacillati</taxon>
        <taxon>Actinomycetota</taxon>
        <taxon>Acidimicrobiia</taxon>
        <taxon>Acidimicrobiales</taxon>
        <taxon>Acidimicrobiaceae</taxon>
        <taxon>Acidithrix</taxon>
    </lineage>
</organism>
<gene>
    <name evidence="2 3" type="primary">rsfS</name>
    <name evidence="3" type="ORF">AXFE_02530</name>
</gene>
<dbReference type="Pfam" id="PF02410">
    <property type="entry name" value="RsfS"/>
    <property type="match status" value="1"/>
</dbReference>
<dbReference type="RefSeq" id="WP_052604082.1">
    <property type="nucleotide sequence ID" value="NZ_JXYS01000004.1"/>
</dbReference>
<evidence type="ECO:0000256" key="2">
    <source>
        <dbReference type="HAMAP-Rule" id="MF_01477"/>
    </source>
</evidence>
<comment type="subcellular location">
    <subcellularLocation>
        <location evidence="2">Cytoplasm</location>
    </subcellularLocation>
</comment>
<keyword evidence="2" id="KW-0678">Repressor</keyword>
<keyword evidence="4" id="KW-1185">Reference proteome</keyword>
<dbReference type="PANTHER" id="PTHR21043">
    <property type="entry name" value="IOJAP SUPERFAMILY ORTHOLOG"/>
    <property type="match status" value="1"/>
</dbReference>
<dbReference type="AlphaFoldDB" id="A0A0D8HLS1"/>
<dbReference type="InterPro" id="IPR004394">
    <property type="entry name" value="Iojap/RsfS/C7orf30"/>
</dbReference>
<evidence type="ECO:0000313" key="3">
    <source>
        <dbReference type="EMBL" id="KJF18848.1"/>
    </source>
</evidence>
<dbReference type="GO" id="GO:0043023">
    <property type="term" value="F:ribosomal large subunit binding"/>
    <property type="evidence" value="ECO:0007669"/>
    <property type="project" value="TreeGrafter"/>
</dbReference>
<dbReference type="Proteomes" id="UP000032360">
    <property type="component" value="Unassembled WGS sequence"/>
</dbReference>
<comment type="similarity">
    <text evidence="1 2">Belongs to the Iojap/RsfS family.</text>
</comment>
<dbReference type="SUPFAM" id="SSF81301">
    <property type="entry name" value="Nucleotidyltransferase"/>
    <property type="match status" value="1"/>
</dbReference>
<evidence type="ECO:0000256" key="1">
    <source>
        <dbReference type="ARBA" id="ARBA00010574"/>
    </source>
</evidence>
<evidence type="ECO:0000313" key="4">
    <source>
        <dbReference type="Proteomes" id="UP000032360"/>
    </source>
</evidence>
<dbReference type="NCBIfam" id="TIGR00090">
    <property type="entry name" value="rsfS_iojap_ybeB"/>
    <property type="match status" value="1"/>
</dbReference>
<dbReference type="EMBL" id="JXYS01000004">
    <property type="protein sequence ID" value="KJF18848.1"/>
    <property type="molecule type" value="Genomic_DNA"/>
</dbReference>
<comment type="function">
    <text evidence="2">Functions as a ribosomal silencing factor. Interacts with ribosomal protein uL14 (rplN), blocking formation of intersubunit bridge B8. Prevents association of the 30S and 50S ribosomal subunits and the formation of functional ribosomes, thus repressing translation.</text>
</comment>
<dbReference type="STRING" id="1280514.AXFE_02530"/>